<accession>A0A915L6G2</accession>
<evidence type="ECO:0000313" key="2">
    <source>
        <dbReference type="WBParaSite" id="nRc.2.0.1.t46362-RA"/>
    </source>
</evidence>
<name>A0A915L6G2_ROMCU</name>
<sequence>MNPCKDAISTLIYSYLPLMQLKGTLEIFPSIDAEQKVTTTGVDVMTATNPANNISSNALNIAY</sequence>
<protein>
    <submittedName>
        <fullName evidence="2">Uncharacterized protein</fullName>
    </submittedName>
</protein>
<reference evidence="2" key="1">
    <citation type="submission" date="2022-11" db="UniProtKB">
        <authorList>
            <consortium name="WormBaseParasite"/>
        </authorList>
    </citation>
    <scope>IDENTIFICATION</scope>
</reference>
<dbReference type="Proteomes" id="UP000887565">
    <property type="component" value="Unplaced"/>
</dbReference>
<proteinExistence type="predicted"/>
<dbReference type="WBParaSite" id="nRc.2.0.1.t46362-RA">
    <property type="protein sequence ID" value="nRc.2.0.1.t46362-RA"/>
    <property type="gene ID" value="nRc.2.0.1.g46362"/>
</dbReference>
<dbReference type="AlphaFoldDB" id="A0A915L6G2"/>
<evidence type="ECO:0000313" key="1">
    <source>
        <dbReference type="Proteomes" id="UP000887565"/>
    </source>
</evidence>
<keyword evidence="1" id="KW-1185">Reference proteome</keyword>
<organism evidence="1 2">
    <name type="scientific">Romanomermis culicivorax</name>
    <name type="common">Nematode worm</name>
    <dbReference type="NCBI Taxonomy" id="13658"/>
    <lineage>
        <taxon>Eukaryota</taxon>
        <taxon>Metazoa</taxon>
        <taxon>Ecdysozoa</taxon>
        <taxon>Nematoda</taxon>
        <taxon>Enoplea</taxon>
        <taxon>Dorylaimia</taxon>
        <taxon>Mermithida</taxon>
        <taxon>Mermithoidea</taxon>
        <taxon>Mermithidae</taxon>
        <taxon>Romanomermis</taxon>
    </lineage>
</organism>